<feature type="region of interest" description="Disordered" evidence="3">
    <location>
        <begin position="73"/>
        <end position="121"/>
    </location>
</feature>
<dbReference type="PANTHER" id="PTHR46551">
    <property type="entry name" value="SAP DOMAIN-CONTAINING RIBONUCLEOPROTEIN"/>
    <property type="match status" value="1"/>
</dbReference>
<proteinExistence type="evidence at transcript level"/>
<dbReference type="InterPro" id="IPR036361">
    <property type="entry name" value="SAP_dom_sf"/>
</dbReference>
<evidence type="ECO:0000256" key="1">
    <source>
        <dbReference type="ARBA" id="ARBA00022553"/>
    </source>
</evidence>
<reference evidence="5" key="1">
    <citation type="journal article" date="2012" name="Cell Stem Cell">
        <title>Genetic Regulators of a Pluripotent Adult Stem Cell System in Planarians Identified by RNAi and Clonal Analysis.</title>
        <authorList>
            <person name="Wagner D.E."/>
            <person name="Ho J.J."/>
            <person name="Reddien P.W."/>
        </authorList>
    </citation>
    <scope>NUCLEOTIDE SEQUENCE</scope>
    <source>
        <strain evidence="5">CIW4</strain>
    </source>
</reference>
<dbReference type="EMBL" id="JQ425143">
    <property type="protein sequence ID" value="AFD29611.1"/>
    <property type="molecule type" value="mRNA"/>
</dbReference>
<dbReference type="InterPro" id="IPR003034">
    <property type="entry name" value="SAP_dom"/>
</dbReference>
<accession>H9CXU0</accession>
<dbReference type="SMART" id="SM00513">
    <property type="entry name" value="SAP"/>
    <property type="match status" value="1"/>
</dbReference>
<dbReference type="InterPro" id="IPR040746">
    <property type="entry name" value="THO1_MOS11_C"/>
</dbReference>
<keyword evidence="1" id="KW-0597">Phosphoprotein</keyword>
<dbReference type="GO" id="GO:0005634">
    <property type="term" value="C:nucleus"/>
    <property type="evidence" value="ECO:0007669"/>
    <property type="project" value="TreeGrafter"/>
</dbReference>
<name>H9CXU0_SCHMD</name>
<evidence type="ECO:0000256" key="3">
    <source>
        <dbReference type="SAM" id="MobiDB-lite"/>
    </source>
</evidence>
<dbReference type="SUPFAM" id="SSF68906">
    <property type="entry name" value="SAP domain"/>
    <property type="match status" value="1"/>
</dbReference>
<feature type="domain" description="SAP" evidence="4">
    <location>
        <begin position="4"/>
        <end position="38"/>
    </location>
</feature>
<dbReference type="PANTHER" id="PTHR46551:SF1">
    <property type="entry name" value="SAP DOMAIN-CONTAINING RIBONUCLEOPROTEIN"/>
    <property type="match status" value="1"/>
</dbReference>
<dbReference type="GO" id="GO:0016973">
    <property type="term" value="P:poly(A)+ mRNA export from nucleus"/>
    <property type="evidence" value="ECO:0007669"/>
    <property type="project" value="TreeGrafter"/>
</dbReference>
<dbReference type="Gene3D" id="1.10.720.30">
    <property type="entry name" value="SAP domain"/>
    <property type="match status" value="1"/>
</dbReference>
<dbReference type="Pfam" id="PF02037">
    <property type="entry name" value="SAP"/>
    <property type="match status" value="1"/>
</dbReference>
<dbReference type="AlphaFoldDB" id="H9CXU0"/>
<sequence length="261" mass="28986">MEDLTKLKVNDLRKKCKDLGLSITGNKSELISRIQDRKNEGGDESVLNEAELLGELDGSDSQVVSNVDEDLLLGDSTSESKEEKNENNLSSILQIDEPLSEPPVITDVEEPSAKIPKLDMQPIKETDKVLTIDNSEEKKKQDRAARFGIITNDTEENKKLARAQRFGLDVSKSNGDVTVDIEKLKKREERFGVSVSDKLSKAADEEKKLKRAERFGVQTSIQVESVGGVNLNDDKKAVRAARFGLNTDEEKKKARAARFGN</sequence>
<dbReference type="Pfam" id="PF18592">
    <property type="entry name" value="Tho1_MOS11_C"/>
    <property type="match status" value="2"/>
</dbReference>
<protein>
    <submittedName>
        <fullName evidence="5">CIP29</fullName>
    </submittedName>
</protein>
<evidence type="ECO:0000313" key="5">
    <source>
        <dbReference type="EMBL" id="AFD29611.1"/>
    </source>
</evidence>
<organism evidence="5">
    <name type="scientific">Schmidtea mediterranea</name>
    <name type="common">Freshwater planarian flatworm</name>
    <dbReference type="NCBI Taxonomy" id="79327"/>
    <lineage>
        <taxon>Eukaryota</taxon>
        <taxon>Metazoa</taxon>
        <taxon>Spiralia</taxon>
        <taxon>Lophotrochozoa</taxon>
        <taxon>Platyhelminthes</taxon>
        <taxon>Rhabditophora</taxon>
        <taxon>Seriata</taxon>
        <taxon>Tricladida</taxon>
        <taxon>Continenticola</taxon>
        <taxon>Geoplanoidea</taxon>
        <taxon>Dugesiidae</taxon>
        <taxon>Schmidtea</taxon>
    </lineage>
</organism>
<evidence type="ECO:0000256" key="2">
    <source>
        <dbReference type="ARBA" id="ARBA00046328"/>
    </source>
</evidence>
<dbReference type="PROSITE" id="PS50800">
    <property type="entry name" value="SAP"/>
    <property type="match status" value="1"/>
</dbReference>
<evidence type="ECO:0000259" key="4">
    <source>
        <dbReference type="PROSITE" id="PS50800"/>
    </source>
</evidence>
<dbReference type="InterPro" id="IPR052240">
    <property type="entry name" value="SAP_domain_ribonucleoprotein"/>
</dbReference>
<comment type="similarity">
    <text evidence="2">Belongs to the SAP domain-containing ribonucleoprotein family.</text>
</comment>
<dbReference type="OrthoDB" id="5837849at2759"/>